<keyword evidence="2" id="KW-0285">Flavoprotein</keyword>
<keyword evidence="5" id="KW-0503">Monooxygenase</keyword>
<dbReference type="Proteomes" id="UP000696413">
    <property type="component" value="Unassembled WGS sequence"/>
</dbReference>
<evidence type="ECO:0000313" key="6">
    <source>
        <dbReference type="Proteomes" id="UP000696413"/>
    </source>
</evidence>
<comment type="cofactor">
    <cofactor evidence="1">
        <name>FAD</name>
        <dbReference type="ChEBI" id="CHEBI:57692"/>
    </cofactor>
</comment>
<keyword evidence="5" id="KW-0560">Oxidoreductase</keyword>
<evidence type="ECO:0000256" key="1">
    <source>
        <dbReference type="ARBA" id="ARBA00001974"/>
    </source>
</evidence>
<dbReference type="Pfam" id="PF01494">
    <property type="entry name" value="FAD_binding_3"/>
    <property type="match status" value="1"/>
</dbReference>
<dbReference type="PANTHER" id="PTHR43004">
    <property type="entry name" value="TRK SYSTEM POTASSIUM UPTAKE PROTEIN"/>
    <property type="match status" value="1"/>
</dbReference>
<dbReference type="Gene3D" id="3.30.70.2450">
    <property type="match status" value="1"/>
</dbReference>
<evidence type="ECO:0000259" key="4">
    <source>
        <dbReference type="Pfam" id="PF01494"/>
    </source>
</evidence>
<reference evidence="5 6" key="1">
    <citation type="submission" date="2021-05" db="EMBL/GenBank/DDBJ databases">
        <title>Draft Genome Sequences of Clinical Respiratory Isolates of Mycobacterium goodii Recovered in Ireland.</title>
        <authorList>
            <person name="Flanagan P.R."/>
            <person name="Mok S."/>
            <person name="Roycroft E."/>
            <person name="Rogers T.R."/>
            <person name="Fitzgibbon M."/>
        </authorList>
    </citation>
    <scope>NUCLEOTIDE SEQUENCE [LARGE SCALE GENOMIC DNA]</scope>
    <source>
        <strain evidence="5 6">14IE55</strain>
    </source>
</reference>
<accession>A0ABS6HQE5</accession>
<protein>
    <submittedName>
        <fullName evidence="5">FAD-dependent monooxygenase</fullName>
    </submittedName>
</protein>
<name>A0ABS6HQE5_MYCGD</name>
<dbReference type="PANTHER" id="PTHR43004:SF19">
    <property type="entry name" value="BINDING MONOOXYGENASE, PUTATIVE (JCVI)-RELATED"/>
    <property type="match status" value="1"/>
</dbReference>
<evidence type="ECO:0000313" key="5">
    <source>
        <dbReference type="EMBL" id="MBU8824850.1"/>
    </source>
</evidence>
<evidence type="ECO:0000256" key="3">
    <source>
        <dbReference type="ARBA" id="ARBA00022827"/>
    </source>
</evidence>
<comment type="caution">
    <text evidence="5">The sequence shown here is derived from an EMBL/GenBank/DDBJ whole genome shotgun (WGS) entry which is preliminary data.</text>
</comment>
<dbReference type="InterPro" id="IPR036188">
    <property type="entry name" value="FAD/NAD-bd_sf"/>
</dbReference>
<proteinExistence type="predicted"/>
<evidence type="ECO:0000256" key="2">
    <source>
        <dbReference type="ARBA" id="ARBA00022630"/>
    </source>
</evidence>
<keyword evidence="3" id="KW-0274">FAD</keyword>
<dbReference type="PRINTS" id="PR00420">
    <property type="entry name" value="RNGMNOXGNASE"/>
</dbReference>
<gene>
    <name evidence="5" type="ORF">KL859_18505</name>
</gene>
<dbReference type="InterPro" id="IPR050641">
    <property type="entry name" value="RIFMO-like"/>
</dbReference>
<keyword evidence="6" id="KW-1185">Reference proteome</keyword>
<dbReference type="EMBL" id="JAHBOM010000013">
    <property type="protein sequence ID" value="MBU8824850.1"/>
    <property type="molecule type" value="Genomic_DNA"/>
</dbReference>
<dbReference type="InterPro" id="IPR002938">
    <property type="entry name" value="FAD-bd"/>
</dbReference>
<dbReference type="Gene3D" id="3.40.30.120">
    <property type="match status" value="1"/>
</dbReference>
<sequence length="486" mass="52169">MTGLDADVVVVGAGPAGLTVAGDLARAGRSVILLERRSTVNPASRAFAVMPRTLELFDARGLAEDLVASGHRAPGVTVFAGARVDLTHLDTPYRFVLITPQSNVDAALAHYATTHGADVRRGVEVVALRQDADGVTLTARPTGGGPPVDWHARYAVGADGAHSSVRTLIGVEFPGKTLLSSIVLADVKLANGPTGSGLTVGSTRNVFGFLAPYGRHDADGSWYRAMVWDRHRQAPDSVPPSDSEITDALTRAVDSDLRLLDVGWRSRFHCDERQVARYRHGRVFLVGDAAHVHSPMGGQGMNTGIQDAVNLAWKIDAVLGGAPDHLLDTYHDERHPIGKRVLLQSGFMARGITLHPRPARWLRNLVVPRLFRIPRVRDAVAGSFSGVTLRYRRVHGANALVGTRATQIPLVAGRLTEIQRRPGFVLVRERGADPVDGYDLLHAERADTGPAVLVRPDGYIGWAGDSTDTVAMISALRQGGTRALAR</sequence>
<dbReference type="SUPFAM" id="SSF51905">
    <property type="entry name" value="FAD/NAD(P)-binding domain"/>
    <property type="match status" value="1"/>
</dbReference>
<dbReference type="GO" id="GO:0004497">
    <property type="term" value="F:monooxygenase activity"/>
    <property type="evidence" value="ECO:0007669"/>
    <property type="project" value="UniProtKB-KW"/>
</dbReference>
<dbReference type="RefSeq" id="WP_073676072.1">
    <property type="nucleotide sequence ID" value="NZ_JAHBOJ010000001.1"/>
</dbReference>
<dbReference type="Gene3D" id="3.50.50.60">
    <property type="entry name" value="FAD/NAD(P)-binding domain"/>
    <property type="match status" value="1"/>
</dbReference>
<feature type="domain" description="FAD-binding" evidence="4">
    <location>
        <begin position="5"/>
        <end position="342"/>
    </location>
</feature>
<organism evidence="5 6">
    <name type="scientific">Mycolicibacterium goodii</name>
    <name type="common">Mycobacterium goodii</name>
    <dbReference type="NCBI Taxonomy" id="134601"/>
    <lineage>
        <taxon>Bacteria</taxon>
        <taxon>Bacillati</taxon>
        <taxon>Actinomycetota</taxon>
        <taxon>Actinomycetes</taxon>
        <taxon>Mycobacteriales</taxon>
        <taxon>Mycobacteriaceae</taxon>
        <taxon>Mycolicibacterium</taxon>
    </lineage>
</organism>